<dbReference type="AlphaFoldDB" id="A0A5C5WMR8"/>
<gene>
    <name evidence="1" type="ORF">Pla22_41570</name>
</gene>
<evidence type="ECO:0000313" key="2">
    <source>
        <dbReference type="Proteomes" id="UP000316598"/>
    </source>
</evidence>
<dbReference type="RefSeq" id="WP_146516637.1">
    <property type="nucleotide sequence ID" value="NZ_SJPI01000002.1"/>
</dbReference>
<reference evidence="1 2" key="1">
    <citation type="submission" date="2019-02" db="EMBL/GenBank/DDBJ databases">
        <title>Deep-cultivation of Planctomycetes and their phenomic and genomic characterization uncovers novel biology.</title>
        <authorList>
            <person name="Wiegand S."/>
            <person name="Jogler M."/>
            <person name="Boedeker C."/>
            <person name="Pinto D."/>
            <person name="Vollmers J."/>
            <person name="Rivas-Marin E."/>
            <person name="Kohn T."/>
            <person name="Peeters S.H."/>
            <person name="Heuer A."/>
            <person name="Rast P."/>
            <person name="Oberbeckmann S."/>
            <person name="Bunk B."/>
            <person name="Jeske O."/>
            <person name="Meyerdierks A."/>
            <person name="Storesund J.E."/>
            <person name="Kallscheuer N."/>
            <person name="Luecker S."/>
            <person name="Lage O.M."/>
            <person name="Pohl T."/>
            <person name="Merkel B.J."/>
            <person name="Hornburger P."/>
            <person name="Mueller R.-W."/>
            <person name="Bruemmer F."/>
            <person name="Labrenz M."/>
            <person name="Spormann A.M."/>
            <person name="Op Den Camp H."/>
            <person name="Overmann J."/>
            <person name="Amann R."/>
            <person name="Jetten M.S.M."/>
            <person name="Mascher T."/>
            <person name="Medema M.H."/>
            <person name="Devos D.P."/>
            <person name="Kaster A.-K."/>
            <person name="Ovreas L."/>
            <person name="Rohde M."/>
            <person name="Galperin M.Y."/>
            <person name="Jogler C."/>
        </authorList>
    </citation>
    <scope>NUCLEOTIDE SEQUENCE [LARGE SCALE GENOMIC DNA]</scope>
    <source>
        <strain evidence="1 2">Pla22</strain>
    </source>
</reference>
<keyword evidence="2" id="KW-1185">Reference proteome</keyword>
<organism evidence="1 2">
    <name type="scientific">Rubripirellula amarantea</name>
    <dbReference type="NCBI Taxonomy" id="2527999"/>
    <lineage>
        <taxon>Bacteria</taxon>
        <taxon>Pseudomonadati</taxon>
        <taxon>Planctomycetota</taxon>
        <taxon>Planctomycetia</taxon>
        <taxon>Pirellulales</taxon>
        <taxon>Pirellulaceae</taxon>
        <taxon>Rubripirellula</taxon>
    </lineage>
</organism>
<evidence type="ECO:0000313" key="1">
    <source>
        <dbReference type="EMBL" id="TWT51379.1"/>
    </source>
</evidence>
<dbReference type="Proteomes" id="UP000316598">
    <property type="component" value="Unassembled WGS sequence"/>
</dbReference>
<sequence>MDVVITTVGEVRMIYDESIDVHSLGTPCIVRGSHVEPTEDGCWTADLSPVGGPVLGPFSIRSLALAAEVDWLTRHWLSPSR</sequence>
<dbReference type="OrthoDB" id="280020at2"/>
<name>A0A5C5WMR8_9BACT</name>
<proteinExistence type="predicted"/>
<dbReference type="EMBL" id="SJPI01000002">
    <property type="protein sequence ID" value="TWT51379.1"/>
    <property type="molecule type" value="Genomic_DNA"/>
</dbReference>
<accession>A0A5C5WMR8</accession>
<protein>
    <submittedName>
        <fullName evidence="1">Uncharacterized protein</fullName>
    </submittedName>
</protein>
<comment type="caution">
    <text evidence="1">The sequence shown here is derived from an EMBL/GenBank/DDBJ whole genome shotgun (WGS) entry which is preliminary data.</text>
</comment>